<evidence type="ECO:0000256" key="1">
    <source>
        <dbReference type="ARBA" id="ARBA00004123"/>
    </source>
</evidence>
<dbReference type="EMBL" id="KZ819637">
    <property type="protein sequence ID" value="PWN89465.1"/>
    <property type="molecule type" value="Genomic_DNA"/>
</dbReference>
<evidence type="ECO:0000256" key="5">
    <source>
        <dbReference type="ARBA" id="ARBA00020261"/>
    </source>
</evidence>
<evidence type="ECO:0000256" key="8">
    <source>
        <dbReference type="ARBA" id="ARBA00022618"/>
    </source>
</evidence>
<keyword evidence="19" id="KW-1185">Reference proteome</keyword>
<feature type="region of interest" description="Disordered" evidence="17">
    <location>
        <begin position="86"/>
        <end position="139"/>
    </location>
</feature>
<sequence>MTTPVTPGGGGGSGGSASVRSAPTFYEREREKLVAEIAEGLEVILGNANALNRKLEESISVGHEFAPIAHLWGQFADLMSAAGIDPAKEQQGSAAGTASMASSTTHADGNQEAEERRDDEGPLPRGVAPGGGIVYGRDA</sequence>
<evidence type="ECO:0000256" key="6">
    <source>
        <dbReference type="ARBA" id="ARBA00022454"/>
    </source>
</evidence>
<organism evidence="18 19">
    <name type="scientific">Acaromyces ingoldii</name>
    <dbReference type="NCBI Taxonomy" id="215250"/>
    <lineage>
        <taxon>Eukaryota</taxon>
        <taxon>Fungi</taxon>
        <taxon>Dikarya</taxon>
        <taxon>Basidiomycota</taxon>
        <taxon>Ustilaginomycotina</taxon>
        <taxon>Exobasidiomycetes</taxon>
        <taxon>Exobasidiales</taxon>
        <taxon>Cryptobasidiaceae</taxon>
        <taxon>Acaromyces</taxon>
    </lineage>
</organism>
<evidence type="ECO:0000256" key="14">
    <source>
        <dbReference type="ARBA" id="ARBA00023306"/>
    </source>
</evidence>
<evidence type="ECO:0000256" key="2">
    <source>
        <dbReference type="ARBA" id="ARBA00004186"/>
    </source>
</evidence>
<evidence type="ECO:0000256" key="17">
    <source>
        <dbReference type="SAM" id="MobiDB-lite"/>
    </source>
</evidence>
<feature type="compositionally biased region" description="Low complexity" evidence="17">
    <location>
        <begin position="92"/>
        <end position="105"/>
    </location>
</feature>
<feature type="region of interest" description="Disordered" evidence="17">
    <location>
        <begin position="1"/>
        <end position="23"/>
    </location>
</feature>
<keyword evidence="12" id="KW-0206">Cytoskeleton</keyword>
<evidence type="ECO:0000313" key="18">
    <source>
        <dbReference type="EMBL" id="PWN89465.1"/>
    </source>
</evidence>
<dbReference type="PANTHER" id="PTHR28025">
    <property type="entry name" value="DASH COMPLEX SUBUNIT DAD1"/>
    <property type="match status" value="1"/>
</dbReference>
<comment type="subcellular location">
    <subcellularLocation>
        <location evidence="3">Chromosome</location>
        <location evidence="3">Centromere</location>
        <location evidence="3">Kinetochore</location>
    </subcellularLocation>
    <subcellularLocation>
        <location evidence="2">Cytoplasm</location>
        <location evidence="2">Cytoskeleton</location>
        <location evidence="2">Spindle</location>
    </subcellularLocation>
    <subcellularLocation>
        <location evidence="1">Nucleus</location>
    </subcellularLocation>
</comment>
<dbReference type="InterPro" id="IPR013958">
    <property type="entry name" value="DASH_Dad1"/>
</dbReference>
<comment type="similarity">
    <text evidence="4">Belongs to the DASH complex DAD1 family.</text>
</comment>
<evidence type="ECO:0000256" key="11">
    <source>
        <dbReference type="ARBA" id="ARBA00022838"/>
    </source>
</evidence>
<dbReference type="RefSeq" id="XP_025376663.1">
    <property type="nucleotide sequence ID" value="XM_025522144.1"/>
</dbReference>
<dbReference type="GeneID" id="37044060"/>
<dbReference type="GO" id="GO:0005876">
    <property type="term" value="C:spindle microtubule"/>
    <property type="evidence" value="ECO:0007669"/>
    <property type="project" value="TreeGrafter"/>
</dbReference>
<dbReference type="PANTHER" id="PTHR28025:SF1">
    <property type="entry name" value="DASH COMPLEX SUBUNIT DAD1"/>
    <property type="match status" value="1"/>
</dbReference>
<name>A0A316YNZ0_9BASI</name>
<dbReference type="GO" id="GO:0051010">
    <property type="term" value="F:microtubule plus-end binding"/>
    <property type="evidence" value="ECO:0007669"/>
    <property type="project" value="TreeGrafter"/>
</dbReference>
<evidence type="ECO:0000256" key="13">
    <source>
        <dbReference type="ARBA" id="ARBA00023242"/>
    </source>
</evidence>
<dbReference type="GO" id="GO:0072686">
    <property type="term" value="C:mitotic spindle"/>
    <property type="evidence" value="ECO:0007669"/>
    <property type="project" value="InterPro"/>
</dbReference>
<dbReference type="AlphaFoldDB" id="A0A316YNZ0"/>
<keyword evidence="15" id="KW-0137">Centromere</keyword>
<feature type="compositionally biased region" description="Gly residues" evidence="17">
    <location>
        <begin position="128"/>
        <end position="139"/>
    </location>
</feature>
<evidence type="ECO:0000256" key="12">
    <source>
        <dbReference type="ARBA" id="ARBA00023212"/>
    </source>
</evidence>
<proteinExistence type="inferred from homology"/>
<protein>
    <recommendedName>
        <fullName evidence="5">DASH complex subunit DAD1</fullName>
    </recommendedName>
    <alternativeName>
        <fullName evidence="16">Outer kinetochore protein DAD1</fullName>
    </alternativeName>
</protein>
<evidence type="ECO:0000313" key="19">
    <source>
        <dbReference type="Proteomes" id="UP000245768"/>
    </source>
</evidence>
<gene>
    <name evidence="18" type="ORF">FA10DRAFT_268017</name>
</gene>
<keyword evidence="14" id="KW-0131">Cell cycle</keyword>
<evidence type="ECO:0000256" key="16">
    <source>
        <dbReference type="ARBA" id="ARBA00030566"/>
    </source>
</evidence>
<evidence type="ECO:0000256" key="9">
    <source>
        <dbReference type="ARBA" id="ARBA00022701"/>
    </source>
</evidence>
<reference evidence="18 19" key="1">
    <citation type="journal article" date="2018" name="Mol. Biol. Evol.">
        <title>Broad Genomic Sampling Reveals a Smut Pathogenic Ancestry of the Fungal Clade Ustilaginomycotina.</title>
        <authorList>
            <person name="Kijpornyongpan T."/>
            <person name="Mondo S.J."/>
            <person name="Barry K."/>
            <person name="Sandor L."/>
            <person name="Lee J."/>
            <person name="Lipzen A."/>
            <person name="Pangilinan J."/>
            <person name="LaButti K."/>
            <person name="Hainaut M."/>
            <person name="Henrissat B."/>
            <person name="Grigoriev I.V."/>
            <person name="Spatafora J.W."/>
            <person name="Aime M.C."/>
        </authorList>
    </citation>
    <scope>NUCLEOTIDE SEQUENCE [LARGE SCALE GENOMIC DNA]</scope>
    <source>
        <strain evidence="18 19">MCA 4198</strain>
    </source>
</reference>
<accession>A0A316YNZ0</accession>
<dbReference type="GO" id="GO:0042729">
    <property type="term" value="C:DASH complex"/>
    <property type="evidence" value="ECO:0007669"/>
    <property type="project" value="InterPro"/>
</dbReference>
<keyword evidence="7" id="KW-0963">Cytoplasm</keyword>
<dbReference type="GO" id="GO:0044732">
    <property type="term" value="C:mitotic spindle pole body"/>
    <property type="evidence" value="ECO:0007669"/>
    <property type="project" value="TreeGrafter"/>
</dbReference>
<evidence type="ECO:0000256" key="3">
    <source>
        <dbReference type="ARBA" id="ARBA00004629"/>
    </source>
</evidence>
<keyword evidence="13" id="KW-0539">Nucleus</keyword>
<dbReference type="Pfam" id="PF08649">
    <property type="entry name" value="DASH_Dad1"/>
    <property type="match status" value="1"/>
</dbReference>
<dbReference type="OrthoDB" id="5566853at2759"/>
<evidence type="ECO:0000256" key="10">
    <source>
        <dbReference type="ARBA" id="ARBA00022776"/>
    </source>
</evidence>
<evidence type="ECO:0000256" key="7">
    <source>
        <dbReference type="ARBA" id="ARBA00022490"/>
    </source>
</evidence>
<dbReference type="Proteomes" id="UP000245768">
    <property type="component" value="Unassembled WGS sequence"/>
</dbReference>
<evidence type="ECO:0000256" key="4">
    <source>
        <dbReference type="ARBA" id="ARBA00010146"/>
    </source>
</evidence>
<keyword evidence="8" id="KW-0132">Cell division</keyword>
<dbReference type="GO" id="GO:0051301">
    <property type="term" value="P:cell division"/>
    <property type="evidence" value="ECO:0007669"/>
    <property type="project" value="UniProtKB-KW"/>
</dbReference>
<keyword evidence="6" id="KW-0158">Chromosome</keyword>
<dbReference type="InParanoid" id="A0A316YNZ0"/>
<evidence type="ECO:0000256" key="15">
    <source>
        <dbReference type="ARBA" id="ARBA00023328"/>
    </source>
</evidence>
<feature type="compositionally biased region" description="Basic and acidic residues" evidence="17">
    <location>
        <begin position="113"/>
        <end position="122"/>
    </location>
</feature>
<keyword evidence="11" id="KW-0995">Kinetochore</keyword>
<keyword evidence="10" id="KW-0498">Mitosis</keyword>
<keyword evidence="9" id="KW-0493">Microtubule</keyword>